<feature type="region of interest" description="Disordered" evidence="1">
    <location>
        <begin position="1"/>
        <end position="37"/>
    </location>
</feature>
<dbReference type="EMBL" id="JAPFFI010000009">
    <property type="protein sequence ID" value="KAJ6383042.1"/>
    <property type="molecule type" value="Genomic_DNA"/>
</dbReference>
<name>A0ABQ9BHK7_9ROSI</name>
<evidence type="ECO:0000313" key="3">
    <source>
        <dbReference type="Proteomes" id="UP001141253"/>
    </source>
</evidence>
<gene>
    <name evidence="2" type="ORF">OIU77_031464</name>
</gene>
<proteinExistence type="predicted"/>
<feature type="compositionally biased region" description="Low complexity" evidence="1">
    <location>
        <begin position="7"/>
        <end position="32"/>
    </location>
</feature>
<dbReference type="Proteomes" id="UP001141253">
    <property type="component" value="Chromosome 6"/>
</dbReference>
<accession>A0ABQ9BHK7</accession>
<organism evidence="2 3">
    <name type="scientific">Salix suchowensis</name>
    <dbReference type="NCBI Taxonomy" id="1278906"/>
    <lineage>
        <taxon>Eukaryota</taxon>
        <taxon>Viridiplantae</taxon>
        <taxon>Streptophyta</taxon>
        <taxon>Embryophyta</taxon>
        <taxon>Tracheophyta</taxon>
        <taxon>Spermatophyta</taxon>
        <taxon>Magnoliopsida</taxon>
        <taxon>eudicotyledons</taxon>
        <taxon>Gunneridae</taxon>
        <taxon>Pentapetalae</taxon>
        <taxon>rosids</taxon>
        <taxon>fabids</taxon>
        <taxon>Malpighiales</taxon>
        <taxon>Salicaceae</taxon>
        <taxon>Saliceae</taxon>
        <taxon>Salix</taxon>
    </lineage>
</organism>
<reference evidence="2" key="2">
    <citation type="journal article" date="2023" name="Int. J. Mol. Sci.">
        <title>De Novo Assembly and Annotation of 11 Diverse Shrub Willow (Salix) Genomes Reveals Novel Gene Organization in Sex-Linked Regions.</title>
        <authorList>
            <person name="Hyden B."/>
            <person name="Feng K."/>
            <person name="Yates T.B."/>
            <person name="Jawdy S."/>
            <person name="Cereghino C."/>
            <person name="Smart L.B."/>
            <person name="Muchero W."/>
        </authorList>
    </citation>
    <scope>NUCLEOTIDE SEQUENCE</scope>
    <source>
        <tissue evidence="2">Shoot tip</tissue>
    </source>
</reference>
<evidence type="ECO:0000313" key="2">
    <source>
        <dbReference type="EMBL" id="KAJ6383042.1"/>
    </source>
</evidence>
<keyword evidence="3" id="KW-1185">Reference proteome</keyword>
<reference evidence="2" key="1">
    <citation type="submission" date="2022-10" db="EMBL/GenBank/DDBJ databases">
        <authorList>
            <person name="Hyden B.L."/>
            <person name="Feng K."/>
            <person name="Yates T."/>
            <person name="Jawdy S."/>
            <person name="Smart L.B."/>
            <person name="Muchero W."/>
        </authorList>
    </citation>
    <scope>NUCLEOTIDE SEQUENCE</scope>
    <source>
        <tissue evidence="2">Shoot tip</tissue>
    </source>
</reference>
<sequence>MKRTLASHLQQGQHHHIQSSSSTSAASSSQFQNPLDSELTNPQLFAEDVDERDFILDQGLLLLLGPDGGTGVLLSGKRVVLDPNFGFLFMGPGGLAAATRLAPATRTRSRWKMAFALRESRSLAPATHHCFD</sequence>
<protein>
    <submittedName>
        <fullName evidence="2">Uncharacterized protein</fullName>
    </submittedName>
</protein>
<evidence type="ECO:0000256" key="1">
    <source>
        <dbReference type="SAM" id="MobiDB-lite"/>
    </source>
</evidence>
<comment type="caution">
    <text evidence="2">The sequence shown here is derived from an EMBL/GenBank/DDBJ whole genome shotgun (WGS) entry which is preliminary data.</text>
</comment>